<feature type="domain" description="Cell growth-regulating nucleolar protein-like winged helix" evidence="4">
    <location>
        <begin position="361"/>
        <end position="429"/>
    </location>
</feature>
<comment type="subcellular location">
    <subcellularLocation>
        <location evidence="1">Nucleus</location>
    </subcellularLocation>
</comment>
<feature type="region of interest" description="Disordered" evidence="3">
    <location>
        <begin position="289"/>
        <end position="363"/>
    </location>
</feature>
<dbReference type="Pfam" id="PF25879">
    <property type="entry name" value="WHD_LYAR"/>
    <property type="match status" value="2"/>
</dbReference>
<keyword evidence="2" id="KW-0539">Nucleus</keyword>
<name>A0A813YMH0_9BILA</name>
<dbReference type="GO" id="GO:0006364">
    <property type="term" value="P:rRNA processing"/>
    <property type="evidence" value="ECO:0007669"/>
    <property type="project" value="TreeGrafter"/>
</dbReference>
<protein>
    <recommendedName>
        <fullName evidence="4">Cell growth-regulating nucleolar protein-like winged helix domain-containing protein</fullName>
    </recommendedName>
</protein>
<dbReference type="PANTHER" id="PTHR13100">
    <property type="entry name" value="CELL GROWTH-REGULATING NUCLEOLAR PROTEIN LYAR"/>
    <property type="match status" value="1"/>
</dbReference>
<dbReference type="EMBL" id="CAJNON010000057">
    <property type="protein sequence ID" value="CAF0886554.1"/>
    <property type="molecule type" value="Genomic_DNA"/>
</dbReference>
<dbReference type="OrthoDB" id="21474at2759"/>
<organism evidence="5 6">
    <name type="scientific">Adineta steineri</name>
    <dbReference type="NCBI Taxonomy" id="433720"/>
    <lineage>
        <taxon>Eukaryota</taxon>
        <taxon>Metazoa</taxon>
        <taxon>Spiralia</taxon>
        <taxon>Gnathifera</taxon>
        <taxon>Rotifera</taxon>
        <taxon>Eurotatoria</taxon>
        <taxon>Bdelloidea</taxon>
        <taxon>Adinetida</taxon>
        <taxon>Adinetidae</taxon>
        <taxon>Adineta</taxon>
    </lineage>
</organism>
<dbReference type="GO" id="GO:0003677">
    <property type="term" value="F:DNA binding"/>
    <property type="evidence" value="ECO:0007669"/>
    <property type="project" value="InterPro"/>
</dbReference>
<dbReference type="InterPro" id="IPR058719">
    <property type="entry name" value="WHD_LYAR"/>
</dbReference>
<feature type="domain" description="Cell growth-regulating nucleolar protein-like winged helix" evidence="4">
    <location>
        <begin position="146"/>
        <end position="190"/>
    </location>
</feature>
<dbReference type="GO" id="GO:0000122">
    <property type="term" value="P:negative regulation of transcription by RNA polymerase II"/>
    <property type="evidence" value="ECO:0007669"/>
    <property type="project" value="TreeGrafter"/>
</dbReference>
<evidence type="ECO:0000256" key="1">
    <source>
        <dbReference type="ARBA" id="ARBA00004123"/>
    </source>
</evidence>
<dbReference type="PANTHER" id="PTHR13100:SF10">
    <property type="entry name" value="CELL GROWTH-REGULATING NUCLEOLAR PROTEIN"/>
    <property type="match status" value="1"/>
</dbReference>
<sequence length="434" mass="50479">MCEKKQNQWFEIVQSAINLNSGSPQAQILLKKLQYYPNTPRKRAKFINFTNNSIKGFPPRTVEEVWSILETLLPKPGTNEANQPKKNDTEDQNTSEVPIENEETNKSQTKRKQNSEDDEQSSKKSKTNDEDEDVQDDNNQAVPTNPRFEWYDEIKRALSKATDQTLSLDVLRKKIFKRYKKLKPNQDKQDDDHIKCVTEQEKYGGANYTAPTNVNKGEKKQNQWFEIVQSAINLNSGSPQAQILLKKLQYYPNTPRKRAKFINFTNNSIKGFPPRTVEEVWSILETLLPKPGTNEANQPKKNDTEDQNTSEVPIENEETNKSQTKRKQNSEDDEQSSKKSKTNDEDEDAQDDNNQAVPTNPRFEWYDEIKRALSKATDQTLSLDVLRKKIFKRYKKLKPNQDKQDDGLFKKLEKKIQRAPFVEQIEKNVFRLSE</sequence>
<evidence type="ECO:0000313" key="6">
    <source>
        <dbReference type="Proteomes" id="UP000663891"/>
    </source>
</evidence>
<gene>
    <name evidence="5" type="ORF">VCS650_LOCUS8541</name>
</gene>
<evidence type="ECO:0000256" key="2">
    <source>
        <dbReference type="ARBA" id="ARBA00023242"/>
    </source>
</evidence>
<comment type="caution">
    <text evidence="5">The sequence shown here is derived from an EMBL/GenBank/DDBJ whole genome shotgun (WGS) entry which is preliminary data.</text>
</comment>
<evidence type="ECO:0000256" key="3">
    <source>
        <dbReference type="SAM" id="MobiDB-lite"/>
    </source>
</evidence>
<reference evidence="5" key="1">
    <citation type="submission" date="2021-02" db="EMBL/GenBank/DDBJ databases">
        <authorList>
            <person name="Nowell W R."/>
        </authorList>
    </citation>
    <scope>NUCLEOTIDE SEQUENCE</scope>
</reference>
<evidence type="ECO:0000313" key="5">
    <source>
        <dbReference type="EMBL" id="CAF0886554.1"/>
    </source>
</evidence>
<feature type="region of interest" description="Disordered" evidence="3">
    <location>
        <begin position="74"/>
        <end position="147"/>
    </location>
</feature>
<proteinExistence type="predicted"/>
<evidence type="ECO:0000259" key="4">
    <source>
        <dbReference type="Pfam" id="PF25879"/>
    </source>
</evidence>
<dbReference type="GO" id="GO:0005730">
    <property type="term" value="C:nucleolus"/>
    <property type="evidence" value="ECO:0007669"/>
    <property type="project" value="TreeGrafter"/>
</dbReference>
<dbReference type="AlphaFoldDB" id="A0A813YMH0"/>
<dbReference type="InterPro" id="IPR039999">
    <property type="entry name" value="LYAR"/>
</dbReference>
<accession>A0A813YMH0</accession>
<dbReference type="Proteomes" id="UP000663891">
    <property type="component" value="Unassembled WGS sequence"/>
</dbReference>